<accession>A0A7I0Y8Y1</accession>
<feature type="region of interest" description="Disordered" evidence="1">
    <location>
        <begin position="72"/>
        <end position="101"/>
    </location>
</feature>
<dbReference type="Proteomes" id="UP000509418">
    <property type="component" value="Chromosome"/>
</dbReference>
<feature type="compositionally biased region" description="Acidic residues" evidence="1">
    <location>
        <begin position="190"/>
        <end position="207"/>
    </location>
</feature>
<protein>
    <submittedName>
        <fullName evidence="2">Uncharacterized protein</fullName>
    </submittedName>
</protein>
<proteinExistence type="predicted"/>
<evidence type="ECO:0000256" key="1">
    <source>
        <dbReference type="SAM" id="MobiDB-lite"/>
    </source>
</evidence>
<evidence type="ECO:0000313" key="2">
    <source>
        <dbReference type="EMBL" id="QKZ15962.1"/>
    </source>
</evidence>
<dbReference type="RefSeq" id="WP_176573677.1">
    <property type="nucleotide sequence ID" value="NZ_CP056041.1"/>
</dbReference>
<keyword evidence="3" id="KW-1185">Reference proteome</keyword>
<gene>
    <name evidence="2" type="ORF">HUT05_00185</name>
</gene>
<name>A0A7I0Y8Y1_STRCX</name>
<dbReference type="EMBL" id="CP056041">
    <property type="protein sequence ID" value="QKZ15962.1"/>
    <property type="molecule type" value="Genomic_DNA"/>
</dbReference>
<organism evidence="2 3">
    <name type="scientific">Streptomyces chartreusis</name>
    <dbReference type="NCBI Taxonomy" id="1969"/>
    <lineage>
        <taxon>Bacteria</taxon>
        <taxon>Bacillati</taxon>
        <taxon>Actinomycetota</taxon>
        <taxon>Actinomycetes</taxon>
        <taxon>Kitasatosporales</taxon>
        <taxon>Streptomycetaceae</taxon>
        <taxon>Streptomyces</taxon>
    </lineage>
</organism>
<feature type="region of interest" description="Disordered" evidence="1">
    <location>
        <begin position="1"/>
        <end position="26"/>
    </location>
</feature>
<feature type="region of interest" description="Disordered" evidence="1">
    <location>
        <begin position="163"/>
        <end position="237"/>
    </location>
</feature>
<dbReference type="AlphaFoldDB" id="A0A7I0Y8Y1"/>
<sequence length="237" mass="24620">MLLETENGWADPDTEGLPSESLGAPAGRAALSGAETAAADEVAADRVAVVRGAEAAEDTSAWDAADPVMLWAPGGRRTEEEEEEELLPTYVLSDDEGWSDEDDAVSEAGVAADVGDKPVEESGWNDEEDAAFAAALGLLPPAAAESTSAASATGPVLATWRRDRSQAEAAEEVPIPVSGYAGMLLSTADLPDDEEDEQAEDMEEDGDEAKSSRGIADLLRQGSDSWGVVRDEADALG</sequence>
<evidence type="ECO:0000313" key="3">
    <source>
        <dbReference type="Proteomes" id="UP000509418"/>
    </source>
</evidence>
<reference evidence="2 3" key="1">
    <citation type="submission" date="2020-06" db="EMBL/GenBank/DDBJ databases">
        <title>Genome mining for natural products.</title>
        <authorList>
            <person name="Zhang B."/>
            <person name="Shi J."/>
            <person name="Ge H."/>
        </authorList>
    </citation>
    <scope>NUCLEOTIDE SEQUENCE [LARGE SCALE GENOMIC DNA]</scope>
    <source>
        <strain evidence="2 3">NA02069</strain>
    </source>
</reference>